<organism evidence="7 8">
    <name type="scientific">Linnemannia elongata AG-77</name>
    <dbReference type="NCBI Taxonomy" id="1314771"/>
    <lineage>
        <taxon>Eukaryota</taxon>
        <taxon>Fungi</taxon>
        <taxon>Fungi incertae sedis</taxon>
        <taxon>Mucoromycota</taxon>
        <taxon>Mortierellomycotina</taxon>
        <taxon>Mortierellomycetes</taxon>
        <taxon>Mortierellales</taxon>
        <taxon>Mortierellaceae</taxon>
        <taxon>Linnemannia</taxon>
    </lineage>
</organism>
<keyword evidence="4 6" id="KW-1133">Transmembrane helix</keyword>
<dbReference type="PANTHER" id="PTHR28525">
    <property type="entry name" value="REACTIVE OXYGEN SPECIES MODULATOR 1"/>
    <property type="match status" value="1"/>
</dbReference>
<evidence type="ECO:0000256" key="5">
    <source>
        <dbReference type="ARBA" id="ARBA00023136"/>
    </source>
</evidence>
<dbReference type="GO" id="GO:0030150">
    <property type="term" value="P:protein import into mitochondrial matrix"/>
    <property type="evidence" value="ECO:0007669"/>
    <property type="project" value="TreeGrafter"/>
</dbReference>
<evidence type="ECO:0000256" key="4">
    <source>
        <dbReference type="ARBA" id="ARBA00022989"/>
    </source>
</evidence>
<reference evidence="7 8" key="1">
    <citation type="submission" date="2016-05" db="EMBL/GenBank/DDBJ databases">
        <title>Genome sequencing reveals origins of a unique bacterial endosymbiosis in the earliest lineages of terrestrial Fungi.</title>
        <authorList>
            <consortium name="DOE Joint Genome Institute"/>
            <person name="Uehling J."/>
            <person name="Gryganskyi A."/>
            <person name="Hameed K."/>
            <person name="Tschaplinski T."/>
            <person name="Misztal P."/>
            <person name="Wu S."/>
            <person name="Desiro A."/>
            <person name="Vande Pol N."/>
            <person name="Du Z.-Y."/>
            <person name="Zienkiewicz A."/>
            <person name="Zienkiewicz K."/>
            <person name="Morin E."/>
            <person name="Tisserant E."/>
            <person name="Splivallo R."/>
            <person name="Hainaut M."/>
            <person name="Henrissat B."/>
            <person name="Ohm R."/>
            <person name="Kuo A."/>
            <person name="Yan J."/>
            <person name="Lipzen A."/>
            <person name="Nolan M."/>
            <person name="Labutti K."/>
            <person name="Barry K."/>
            <person name="Goldstein A."/>
            <person name="Labbe J."/>
            <person name="Schadt C."/>
            <person name="Tuskan G."/>
            <person name="Grigoriev I."/>
            <person name="Martin F."/>
            <person name="Vilgalys R."/>
            <person name="Bonito G."/>
        </authorList>
    </citation>
    <scope>NUCLEOTIDE SEQUENCE [LARGE SCALE GENOMIC DNA]</scope>
    <source>
        <strain evidence="7 8">AG-77</strain>
    </source>
</reference>
<dbReference type="PANTHER" id="PTHR28525:SF1">
    <property type="entry name" value="REACTIVE OXYGEN SPECIES MODULATOR 1"/>
    <property type="match status" value="1"/>
</dbReference>
<evidence type="ECO:0000256" key="3">
    <source>
        <dbReference type="ARBA" id="ARBA00022692"/>
    </source>
</evidence>
<evidence type="ECO:0000256" key="6">
    <source>
        <dbReference type="SAM" id="Phobius"/>
    </source>
</evidence>
<evidence type="ECO:0000313" key="7">
    <source>
        <dbReference type="EMBL" id="OAQ31247.1"/>
    </source>
</evidence>
<dbReference type="AlphaFoldDB" id="A0A197K0W3"/>
<keyword evidence="3 6" id="KW-0812">Transmembrane</keyword>
<sequence>MEPSRWERAKYGAAMGGAVGLCIGLVFGGLSAMRNGPGRNGYVNNLAQTMMSSTAMFAFFMAIGSVIRTEEALAIDYAELDQNKGRKNIWGGAMRFKTPPVVILQQQQQQQQQQRQEN</sequence>
<dbReference type="GO" id="GO:0045039">
    <property type="term" value="P:protein insertion into mitochondrial inner membrane"/>
    <property type="evidence" value="ECO:0007669"/>
    <property type="project" value="TreeGrafter"/>
</dbReference>
<keyword evidence="8" id="KW-1185">Reference proteome</keyword>
<feature type="transmembrane region" description="Helical" evidence="6">
    <location>
        <begin position="45"/>
        <end position="67"/>
    </location>
</feature>
<dbReference type="EMBL" id="KV442030">
    <property type="protein sequence ID" value="OAQ31247.1"/>
    <property type="molecule type" value="Genomic_DNA"/>
</dbReference>
<comment type="subcellular location">
    <subcellularLocation>
        <location evidence="1">Membrane</location>
    </subcellularLocation>
</comment>
<evidence type="ECO:0000313" key="8">
    <source>
        <dbReference type="Proteomes" id="UP000078512"/>
    </source>
</evidence>
<dbReference type="Pfam" id="PF10247">
    <property type="entry name" value="Romo1"/>
    <property type="match status" value="1"/>
</dbReference>
<dbReference type="Proteomes" id="UP000078512">
    <property type="component" value="Unassembled WGS sequence"/>
</dbReference>
<feature type="transmembrane region" description="Helical" evidence="6">
    <location>
        <begin position="12"/>
        <end position="33"/>
    </location>
</feature>
<protein>
    <recommendedName>
        <fullName evidence="9">Mitochondrial genome maintenance protein Mgr2</fullName>
    </recommendedName>
</protein>
<gene>
    <name evidence="7" type="ORF">K457DRAFT_92138</name>
</gene>
<comment type="similarity">
    <text evidence="2">Belongs to the MGR2 family.</text>
</comment>
<dbReference type="OrthoDB" id="5409308at2759"/>
<evidence type="ECO:0008006" key="9">
    <source>
        <dbReference type="Google" id="ProtNLM"/>
    </source>
</evidence>
<accession>A0A197K0W3</accession>
<keyword evidence="5 6" id="KW-0472">Membrane</keyword>
<dbReference type="InterPro" id="IPR018450">
    <property type="entry name" value="Romo1/Mgr2"/>
</dbReference>
<evidence type="ECO:0000256" key="2">
    <source>
        <dbReference type="ARBA" id="ARBA00007839"/>
    </source>
</evidence>
<evidence type="ECO:0000256" key="1">
    <source>
        <dbReference type="ARBA" id="ARBA00004370"/>
    </source>
</evidence>
<dbReference type="SMART" id="SM01378">
    <property type="entry name" value="Romo1"/>
    <property type="match status" value="1"/>
</dbReference>
<dbReference type="GO" id="GO:0005744">
    <property type="term" value="C:TIM23 mitochondrial import inner membrane translocase complex"/>
    <property type="evidence" value="ECO:0007669"/>
    <property type="project" value="TreeGrafter"/>
</dbReference>
<dbReference type="STRING" id="1314771.A0A197K0W3"/>
<name>A0A197K0W3_9FUNG</name>
<proteinExistence type="inferred from homology"/>